<organism evidence="6 7">
    <name type="scientific">Besnoitia besnoiti</name>
    <name type="common">Apicomplexan protozoan</name>
    <dbReference type="NCBI Taxonomy" id="94643"/>
    <lineage>
        <taxon>Eukaryota</taxon>
        <taxon>Sar</taxon>
        <taxon>Alveolata</taxon>
        <taxon>Apicomplexa</taxon>
        <taxon>Conoidasida</taxon>
        <taxon>Coccidia</taxon>
        <taxon>Eucoccidiorida</taxon>
        <taxon>Eimeriorina</taxon>
        <taxon>Sarcocystidae</taxon>
        <taxon>Besnoitia</taxon>
    </lineage>
</organism>
<name>A0A2A9MJD6_BESBE</name>
<dbReference type="PROSITE" id="PS51184">
    <property type="entry name" value="JMJC"/>
    <property type="match status" value="1"/>
</dbReference>
<keyword evidence="3" id="KW-0223">Dioxygenase</keyword>
<dbReference type="GeneID" id="40309483"/>
<evidence type="ECO:0000256" key="4">
    <source>
        <dbReference type="SAM" id="MobiDB-lite"/>
    </source>
</evidence>
<comment type="subcellular location">
    <subcellularLocation>
        <location evidence="3">Nucleus</location>
    </subcellularLocation>
</comment>
<feature type="compositionally biased region" description="Basic and acidic residues" evidence="4">
    <location>
        <begin position="15"/>
        <end position="27"/>
    </location>
</feature>
<evidence type="ECO:0000256" key="1">
    <source>
        <dbReference type="ARBA" id="ARBA00022723"/>
    </source>
</evidence>
<dbReference type="VEuPathDB" id="ToxoDB:BESB_045530"/>
<proteinExistence type="inferred from homology"/>
<dbReference type="SUPFAM" id="SSF51197">
    <property type="entry name" value="Clavaminate synthase-like"/>
    <property type="match status" value="1"/>
</dbReference>
<evidence type="ECO:0000256" key="3">
    <source>
        <dbReference type="RuleBase" id="RU366061"/>
    </source>
</evidence>
<dbReference type="OrthoDB" id="425950at2759"/>
<dbReference type="STRING" id="94643.A0A2A9MJD6"/>
<keyword evidence="6" id="KW-0489">Methyltransferase</keyword>
<dbReference type="PANTHER" id="PTHR13096:SF8">
    <property type="entry name" value="RIBOSOMAL OXYGENASE 1"/>
    <property type="match status" value="1"/>
</dbReference>
<comment type="similarity">
    <text evidence="3">Belongs to the ROX family.</text>
</comment>
<dbReference type="AlphaFoldDB" id="A0A2A9MJD6"/>
<dbReference type="EMBL" id="NWUJ01000003">
    <property type="protein sequence ID" value="PFH36361.1"/>
    <property type="molecule type" value="Genomic_DNA"/>
</dbReference>
<dbReference type="GO" id="GO:0032453">
    <property type="term" value="F:histone H3K4 demethylase activity"/>
    <property type="evidence" value="ECO:0007669"/>
    <property type="project" value="TreeGrafter"/>
</dbReference>
<feature type="region of interest" description="Disordered" evidence="4">
    <location>
        <begin position="1"/>
        <end position="79"/>
    </location>
</feature>
<comment type="function">
    <text evidence="3">Oxygenase that can act as both a histone lysine demethylase and a ribosomal histidine hydroxylase.</text>
</comment>
<comment type="caution">
    <text evidence="6">The sequence shown here is derived from an EMBL/GenBank/DDBJ whole genome shotgun (WGS) entry which is preliminary data.</text>
</comment>
<dbReference type="GO" id="GO:0032259">
    <property type="term" value="P:methylation"/>
    <property type="evidence" value="ECO:0007669"/>
    <property type="project" value="UniProtKB-KW"/>
</dbReference>
<protein>
    <recommendedName>
        <fullName evidence="3">Bifunctional lysine-specific demethylase and histidyl-hydroxylase</fullName>
        <ecNumber evidence="3">1.14.11.-</ecNumber>
    </recommendedName>
</protein>
<keyword evidence="3" id="KW-0805">Transcription regulation</keyword>
<dbReference type="KEGG" id="bbes:BESB_045530"/>
<dbReference type="PANTHER" id="PTHR13096">
    <property type="entry name" value="MINA53 MYC INDUCED NUCLEAR ANTIGEN"/>
    <property type="match status" value="1"/>
</dbReference>
<dbReference type="GO" id="GO:0005506">
    <property type="term" value="F:iron ion binding"/>
    <property type="evidence" value="ECO:0007669"/>
    <property type="project" value="UniProtKB-UniRule"/>
</dbReference>
<keyword evidence="1 3" id="KW-0479">Metal-binding</keyword>
<keyword evidence="3" id="KW-0539">Nucleus</keyword>
<dbReference type="GO" id="GO:0005730">
    <property type="term" value="C:nucleolus"/>
    <property type="evidence" value="ECO:0007669"/>
    <property type="project" value="TreeGrafter"/>
</dbReference>
<keyword evidence="3" id="KW-0804">Transcription</keyword>
<dbReference type="GO" id="GO:0008168">
    <property type="term" value="F:methyltransferase activity"/>
    <property type="evidence" value="ECO:0007669"/>
    <property type="project" value="UniProtKB-KW"/>
</dbReference>
<reference evidence="6 7" key="1">
    <citation type="submission" date="2017-09" db="EMBL/GenBank/DDBJ databases">
        <title>Genome sequencing of Besnoitia besnoiti strain Bb-Ger1.</title>
        <authorList>
            <person name="Schares G."/>
            <person name="Venepally P."/>
            <person name="Lorenzi H.A."/>
        </authorList>
    </citation>
    <scope>NUCLEOTIDE SEQUENCE [LARGE SCALE GENOMIC DNA]</scope>
    <source>
        <strain evidence="6 7">Bb-Ger1</strain>
    </source>
</reference>
<dbReference type="InterPro" id="IPR039994">
    <property type="entry name" value="NO66-like"/>
</dbReference>
<feature type="domain" description="JmjC" evidence="5">
    <location>
        <begin position="157"/>
        <end position="309"/>
    </location>
</feature>
<feature type="compositionally biased region" description="Basic and acidic residues" evidence="4">
    <location>
        <begin position="53"/>
        <end position="73"/>
    </location>
</feature>
<dbReference type="InterPro" id="IPR003347">
    <property type="entry name" value="JmjC_dom"/>
</dbReference>
<dbReference type="RefSeq" id="XP_029220370.1">
    <property type="nucleotide sequence ID" value="XM_029363004.1"/>
</dbReference>
<dbReference type="Proteomes" id="UP000224006">
    <property type="component" value="Chromosome III"/>
</dbReference>
<comment type="cofactor">
    <cofactor evidence="3">
        <name>Fe(2+)</name>
        <dbReference type="ChEBI" id="CHEBI:29033"/>
    </cofactor>
    <text evidence="3">Binds 1 Fe(2+) ion per subunit.</text>
</comment>
<sequence>MLQEDGDAAALPVAERADGCSRKRDFTPEAEGDEAEQESRNGEAGGDNAAAGKESRERGAERFAGGEHAEVARGDSVPSEGDAVLQAAARTLDEKLFTPDFFQHFWEKQPRLLRSEEIENNPFTGHAFVSEADMACMCYRGAVAETLKVFKEGVALEPPRVPWLEEPSPLPTYSGGSFSPSTSAATSAAPHAFTESGRLLQPVARYLDGCSLDVFLLQLWGCKKWKVYAPPQELPLSDEMLGKREPFPQDPGEPLMELVLREGDVLYIPRGFPHAAETAAEPSLHLTITVPSAEYAYVTCVERLVKRLILRHRLPVETERRCRSALLLKAVPGRSPQAEKELRECMTESAKGLARLVSYETLAASLSEHLREINAMQARQFARLQAFPVKAAFAEDTCVRLSPGLTCECDDGSCEATFFKGTQSLRMKIHTSASRMIRALASKKPHRVSELPCDDAFERLCVLLVLHSKDLVEILP</sequence>
<evidence type="ECO:0000256" key="2">
    <source>
        <dbReference type="ARBA" id="ARBA00023004"/>
    </source>
</evidence>
<keyword evidence="3" id="KW-0560">Oxidoreductase</keyword>
<evidence type="ECO:0000313" key="7">
    <source>
        <dbReference type="Proteomes" id="UP000224006"/>
    </source>
</evidence>
<dbReference type="Gene3D" id="2.60.120.650">
    <property type="entry name" value="Cupin"/>
    <property type="match status" value="1"/>
</dbReference>
<dbReference type="GO" id="GO:0051864">
    <property type="term" value="F:histone H3K36 demethylase activity"/>
    <property type="evidence" value="ECO:0007669"/>
    <property type="project" value="TreeGrafter"/>
</dbReference>
<keyword evidence="2 3" id="KW-0408">Iron</keyword>
<dbReference type="Pfam" id="PF08007">
    <property type="entry name" value="JmjC_2"/>
    <property type="match status" value="1"/>
</dbReference>
<keyword evidence="6" id="KW-0808">Transferase</keyword>
<gene>
    <name evidence="6" type="ORF">BESB_045530</name>
</gene>
<evidence type="ECO:0000259" key="5">
    <source>
        <dbReference type="PROSITE" id="PS51184"/>
    </source>
</evidence>
<evidence type="ECO:0000313" key="6">
    <source>
        <dbReference type="EMBL" id="PFH36361.1"/>
    </source>
</evidence>
<accession>A0A2A9MJD6</accession>
<dbReference type="EC" id="1.14.11.-" evidence="3"/>
<keyword evidence="7" id="KW-1185">Reference proteome</keyword>